<dbReference type="AlphaFoldDB" id="A0A520MYW0"/>
<feature type="domain" description="YrdC-like" evidence="7">
    <location>
        <begin position="17"/>
        <end position="185"/>
    </location>
</feature>
<dbReference type="EMBL" id="SHBE01000004">
    <property type="protein sequence ID" value="RZO26404.1"/>
    <property type="molecule type" value="Genomic_DNA"/>
</dbReference>
<dbReference type="GO" id="GO:0061710">
    <property type="term" value="F:L-threonylcarbamoyladenylate synthase"/>
    <property type="evidence" value="ECO:0007669"/>
    <property type="project" value="UniProtKB-EC"/>
</dbReference>
<dbReference type="PROSITE" id="PS51163">
    <property type="entry name" value="YRDC"/>
    <property type="match status" value="1"/>
</dbReference>
<dbReference type="EC" id="2.7.7.87" evidence="3"/>
<dbReference type="SUPFAM" id="SSF55821">
    <property type="entry name" value="YrdC/RibB"/>
    <property type="match status" value="1"/>
</dbReference>
<evidence type="ECO:0000256" key="6">
    <source>
        <dbReference type="ARBA" id="ARBA00048366"/>
    </source>
</evidence>
<name>A0A520MYW0_9GAMM</name>
<dbReference type="Pfam" id="PF01300">
    <property type="entry name" value="Sua5_yciO_yrdC"/>
    <property type="match status" value="1"/>
</dbReference>
<evidence type="ECO:0000256" key="2">
    <source>
        <dbReference type="ARBA" id="ARBA00007663"/>
    </source>
</evidence>
<dbReference type="InterPro" id="IPR017945">
    <property type="entry name" value="DHBP_synth_RibB-like_a/b_dom"/>
</dbReference>
<evidence type="ECO:0000313" key="8">
    <source>
        <dbReference type="EMBL" id="RZO26404.1"/>
    </source>
</evidence>
<evidence type="ECO:0000256" key="4">
    <source>
        <dbReference type="ARBA" id="ARBA00022490"/>
    </source>
</evidence>
<evidence type="ECO:0000256" key="1">
    <source>
        <dbReference type="ARBA" id="ARBA00004496"/>
    </source>
</evidence>
<dbReference type="InterPro" id="IPR050156">
    <property type="entry name" value="TC-AMP_synthase_SUA5"/>
</dbReference>
<keyword evidence="4" id="KW-0963">Cytoplasm</keyword>
<organism evidence="8 9">
    <name type="scientific">SAR86 cluster bacterium</name>
    <dbReference type="NCBI Taxonomy" id="2030880"/>
    <lineage>
        <taxon>Bacteria</taxon>
        <taxon>Pseudomonadati</taxon>
        <taxon>Pseudomonadota</taxon>
        <taxon>Gammaproteobacteria</taxon>
        <taxon>SAR86 cluster</taxon>
    </lineage>
</organism>
<gene>
    <name evidence="8" type="ORF">EVA92_02605</name>
</gene>
<dbReference type="PANTHER" id="PTHR17490">
    <property type="entry name" value="SUA5"/>
    <property type="match status" value="1"/>
</dbReference>
<dbReference type="GO" id="GO:0000049">
    <property type="term" value="F:tRNA binding"/>
    <property type="evidence" value="ECO:0007669"/>
    <property type="project" value="TreeGrafter"/>
</dbReference>
<comment type="similarity">
    <text evidence="2">Belongs to the SUA5 family.</text>
</comment>
<comment type="caution">
    <text evidence="8">The sequence shown here is derived from an EMBL/GenBank/DDBJ whole genome shotgun (WGS) entry which is preliminary data.</text>
</comment>
<dbReference type="PANTHER" id="PTHR17490:SF18">
    <property type="entry name" value="THREONYLCARBAMOYL-AMP SYNTHASE"/>
    <property type="match status" value="1"/>
</dbReference>
<accession>A0A520MYW0</accession>
<evidence type="ECO:0000313" key="9">
    <source>
        <dbReference type="Proteomes" id="UP000315825"/>
    </source>
</evidence>
<sequence>MNLERRLFLKTKTLIETKNLTTAASWVKNENIVAYPTEGVWGIGCIYKKTLMEKLNLIKGREKNKKYILLFQSTEHAFERLNIEKKYKDRIEKLSKSFTTIIVPSGEDSIAIRIPQYPILLQFLDHIGREIVSTSANLSGEPVCKTTNEVKNIFSEKIFGILDLPLGGQKKPSKIFDLNLGDYVR</sequence>
<reference evidence="8 9" key="1">
    <citation type="submission" date="2019-02" db="EMBL/GenBank/DDBJ databases">
        <title>Prokaryotic population dynamics and viral predation in marine succession experiment using metagenomics: the confinement effect.</title>
        <authorList>
            <person name="Haro-Moreno J.M."/>
            <person name="Rodriguez-Valera F."/>
            <person name="Lopez-Perez M."/>
        </authorList>
    </citation>
    <scope>NUCLEOTIDE SEQUENCE [LARGE SCALE GENOMIC DNA]</scope>
    <source>
        <strain evidence="8">MED-G159</strain>
    </source>
</reference>
<dbReference type="GO" id="GO:0006450">
    <property type="term" value="P:regulation of translational fidelity"/>
    <property type="evidence" value="ECO:0007669"/>
    <property type="project" value="TreeGrafter"/>
</dbReference>
<comment type="subcellular location">
    <subcellularLocation>
        <location evidence="1">Cytoplasm</location>
    </subcellularLocation>
</comment>
<evidence type="ECO:0000259" key="7">
    <source>
        <dbReference type="PROSITE" id="PS51163"/>
    </source>
</evidence>
<keyword evidence="5" id="KW-0808">Transferase</keyword>
<proteinExistence type="inferred from homology"/>
<dbReference type="Proteomes" id="UP000315825">
    <property type="component" value="Unassembled WGS sequence"/>
</dbReference>
<dbReference type="InterPro" id="IPR006070">
    <property type="entry name" value="Sua5-like_dom"/>
</dbReference>
<dbReference type="Gene3D" id="3.90.870.10">
    <property type="entry name" value="DHBP synthase"/>
    <property type="match status" value="1"/>
</dbReference>
<dbReference type="GO" id="GO:0003725">
    <property type="term" value="F:double-stranded RNA binding"/>
    <property type="evidence" value="ECO:0007669"/>
    <property type="project" value="InterPro"/>
</dbReference>
<comment type="catalytic activity">
    <reaction evidence="6">
        <text>L-threonine + hydrogencarbonate + ATP = L-threonylcarbamoyladenylate + diphosphate + H2O</text>
        <dbReference type="Rhea" id="RHEA:36407"/>
        <dbReference type="ChEBI" id="CHEBI:15377"/>
        <dbReference type="ChEBI" id="CHEBI:17544"/>
        <dbReference type="ChEBI" id="CHEBI:30616"/>
        <dbReference type="ChEBI" id="CHEBI:33019"/>
        <dbReference type="ChEBI" id="CHEBI:57926"/>
        <dbReference type="ChEBI" id="CHEBI:73682"/>
        <dbReference type="EC" id="2.7.7.87"/>
    </reaction>
</comment>
<protein>
    <recommendedName>
        <fullName evidence="3">L-threonylcarbamoyladenylate synthase</fullName>
        <ecNumber evidence="3">2.7.7.87</ecNumber>
    </recommendedName>
</protein>
<evidence type="ECO:0000256" key="5">
    <source>
        <dbReference type="ARBA" id="ARBA00022679"/>
    </source>
</evidence>
<dbReference type="GO" id="GO:0005737">
    <property type="term" value="C:cytoplasm"/>
    <property type="evidence" value="ECO:0007669"/>
    <property type="project" value="UniProtKB-SubCell"/>
</dbReference>
<evidence type="ECO:0000256" key="3">
    <source>
        <dbReference type="ARBA" id="ARBA00012584"/>
    </source>
</evidence>